<organism evidence="8 9">
    <name type="scientific">SAR86 cluster bacterium</name>
    <dbReference type="NCBI Taxonomy" id="2030880"/>
    <lineage>
        <taxon>Bacteria</taxon>
        <taxon>Pseudomonadati</taxon>
        <taxon>Pseudomonadota</taxon>
        <taxon>Gammaproteobacteria</taxon>
        <taxon>SAR86 cluster</taxon>
    </lineage>
</organism>
<dbReference type="Gene3D" id="3.40.720.10">
    <property type="entry name" value="Alkaline Phosphatase, subunit A"/>
    <property type="match status" value="1"/>
</dbReference>
<keyword evidence="1 4" id="KW-0597">Phosphoprotein</keyword>
<accession>A0A972VZX4</accession>
<proteinExistence type="predicted"/>
<sequence>MIRYHSSRFVRHALVMLLALPSLLAFSLASAATEAEVGSTGPRLVVVVAVDQLRKDRLTTTMPGGLGRLLRSGRNFVDSSLDHGVTNTCPGHSVIVTGVQPGRAGIAGNDFVDNQSWQSRYCVDDDNPDARVLNGEGGRSPRLLKVDTLGDWLKAEQPKARVFSVSGKDRAAVVMGGQHPDGVFWYNAKARQFTSSAYYQAALPDYVKVFNGPEGFLSGVPATWEHSAGHFRADDYPGESTKYQRTSGHPLNSGELDDRGGQFYYSPFLDVATMALARTVVAREQLGQDAVPDLLTISLSANDNVGHLYGPFSAEAEATLAQVDQSLGEFMDYLDSSIGEDNYLFVLTADHGVADLPEWQLENKTARCPSPSGRLDLYPFMARLYGSVYWRETFPFDLPTDLIKILGNQVYINPAYVAAHQLDFSQIEADLKDHFESVDIIKQAWTQAEIVAGTTEEARLLRNSLVPGRSGDLMLQVYPDCVIRADNTGTTHGSLYDYDRAIPMLFYGAGVVPGNIAGAARSVDIAPTVAASLGLKFPADLDGKPLSLLTQTTDSVIKADHE</sequence>
<feature type="binding site" evidence="5">
    <location>
        <position position="109"/>
    </location>
    <ligand>
        <name>substrate</name>
    </ligand>
</feature>
<evidence type="ECO:0000313" key="8">
    <source>
        <dbReference type="EMBL" id="NQV66429.1"/>
    </source>
</evidence>
<feature type="active site" description="Phosphothreonine intermediate" evidence="4">
    <location>
        <position position="88"/>
    </location>
</feature>
<reference evidence="8" key="1">
    <citation type="submission" date="2020-05" db="EMBL/GenBank/DDBJ databases">
        <title>Sulfur intermediates as new biogeochemical hubs in an aquatic model microbial ecosystem.</title>
        <authorList>
            <person name="Vigneron A."/>
        </authorList>
    </citation>
    <scope>NUCLEOTIDE SEQUENCE</scope>
    <source>
        <strain evidence="8">Bin.250</strain>
    </source>
</reference>
<evidence type="ECO:0000256" key="3">
    <source>
        <dbReference type="ARBA" id="ARBA00022729"/>
    </source>
</evidence>
<feature type="binding site" evidence="5">
    <location>
        <begin position="168"/>
        <end position="170"/>
    </location>
    <ligand>
        <name>substrate</name>
    </ligand>
</feature>
<comment type="caution">
    <text evidence="8">The sequence shown here is derived from an EMBL/GenBank/DDBJ whole genome shotgun (WGS) entry which is preliminary data.</text>
</comment>
<dbReference type="Pfam" id="PF01663">
    <property type="entry name" value="Phosphodiest"/>
    <property type="match status" value="1"/>
</dbReference>
<evidence type="ECO:0000256" key="7">
    <source>
        <dbReference type="SAM" id="SignalP"/>
    </source>
</evidence>
<name>A0A972VZX4_9GAMM</name>
<dbReference type="PANTHER" id="PTHR10151:SF120">
    <property type="entry name" value="BIS(5'-ADENOSYL)-TRIPHOSPHATASE"/>
    <property type="match status" value="1"/>
</dbReference>
<feature type="region of interest" description="Disordered" evidence="6">
    <location>
        <begin position="231"/>
        <end position="252"/>
    </location>
</feature>
<dbReference type="CDD" id="cd16016">
    <property type="entry name" value="AP-SPAP"/>
    <property type="match status" value="1"/>
</dbReference>
<evidence type="ECO:0000256" key="6">
    <source>
        <dbReference type="SAM" id="MobiDB-lite"/>
    </source>
</evidence>
<evidence type="ECO:0000256" key="5">
    <source>
        <dbReference type="PIRSR" id="PIRSR031924-51"/>
    </source>
</evidence>
<keyword evidence="3 7" id="KW-0732">Signal</keyword>
<dbReference type="Gene3D" id="3.30.1360.150">
    <property type="match status" value="1"/>
</dbReference>
<dbReference type="GO" id="GO:0046872">
    <property type="term" value="F:metal ion binding"/>
    <property type="evidence" value="ECO:0007669"/>
    <property type="project" value="UniProtKB-KW"/>
</dbReference>
<evidence type="ECO:0000256" key="4">
    <source>
        <dbReference type="PIRSR" id="PIRSR031924-50"/>
    </source>
</evidence>
<evidence type="ECO:0000256" key="1">
    <source>
        <dbReference type="ARBA" id="ARBA00022553"/>
    </source>
</evidence>
<dbReference type="PANTHER" id="PTHR10151">
    <property type="entry name" value="ECTONUCLEOTIDE PYROPHOSPHATASE/PHOSPHODIESTERASE"/>
    <property type="match status" value="1"/>
</dbReference>
<feature type="chain" id="PRO_5036850176" evidence="7">
    <location>
        <begin position="32"/>
        <end position="562"/>
    </location>
</feature>
<gene>
    <name evidence="8" type="ORF">HQ497_13795</name>
</gene>
<evidence type="ECO:0000256" key="2">
    <source>
        <dbReference type="ARBA" id="ARBA00022723"/>
    </source>
</evidence>
<dbReference type="GO" id="GO:0004035">
    <property type="term" value="F:alkaline phosphatase activity"/>
    <property type="evidence" value="ECO:0007669"/>
    <property type="project" value="InterPro"/>
</dbReference>
<dbReference type="PIRSF" id="PIRSF031924">
    <property type="entry name" value="Pi-irrepressible_AP"/>
    <property type="match status" value="1"/>
</dbReference>
<dbReference type="AlphaFoldDB" id="A0A972VZX4"/>
<dbReference type="InterPro" id="IPR026263">
    <property type="entry name" value="Alkaline_phosphatase_prok"/>
</dbReference>
<dbReference type="InterPro" id="IPR002591">
    <property type="entry name" value="Phosphodiest/P_Trfase"/>
</dbReference>
<feature type="compositionally biased region" description="Polar residues" evidence="6">
    <location>
        <begin position="241"/>
        <end position="250"/>
    </location>
</feature>
<dbReference type="Proteomes" id="UP000754644">
    <property type="component" value="Unassembled WGS sequence"/>
</dbReference>
<dbReference type="EMBL" id="JABMOJ010000518">
    <property type="protein sequence ID" value="NQV66429.1"/>
    <property type="molecule type" value="Genomic_DNA"/>
</dbReference>
<feature type="signal peptide" evidence="7">
    <location>
        <begin position="1"/>
        <end position="31"/>
    </location>
</feature>
<evidence type="ECO:0000313" key="9">
    <source>
        <dbReference type="Proteomes" id="UP000754644"/>
    </source>
</evidence>
<dbReference type="InterPro" id="IPR017850">
    <property type="entry name" value="Alkaline_phosphatase_core_sf"/>
</dbReference>
<protein>
    <submittedName>
        <fullName evidence="8">Alkaline phosphatase family protein</fullName>
    </submittedName>
</protein>
<keyword evidence="2" id="KW-0479">Metal-binding</keyword>
<dbReference type="SUPFAM" id="SSF53649">
    <property type="entry name" value="Alkaline phosphatase-like"/>
    <property type="match status" value="1"/>
</dbReference>